<dbReference type="EMBL" id="AP018694">
    <property type="protein sequence ID" value="BBE20224.1"/>
    <property type="molecule type" value="Genomic_DNA"/>
</dbReference>
<sequence length="628" mass="71934">MKKKSSALKYFGGIWKLPFLPENIIYIRVDRYLSVITFICLFFVIGVGEVYGQFAKTGANNDKVNKVLDSEDLMVWAVPAEQKVRPDDRVETNNLIWSKDKKTIYVSGAGNEHIPFQVVITTPVPIGYRPKAPGGFFIKASNFTSKQGKTIDQAQISFYLEHYIMLYGKSSPIGATGYWPDALAPIKEPFSMAAQYTVVRNRPIWVDISIPSLTPGGIYTGTITVTQNGEEVEILNVEVKVFDFSLPDKTHLITYMNISKESLADFYHKQVSSQEIDKLTQTYYEFLFAHRMEPWFNDQLEPKIVINGEKVDVKFDDERYQYYLNKLNSKRVLLNTFPSGLKSQILDEPFSKAFNQKVMSYLSQVESYFGKHGWKDRLVFNSPIDEPNTMKDYEDTRQWANLVHEAALGVPFLATESPVPDNLRDWGTLVGYVNNFSIHGNALNDQKVKQAIIEEQDKKGEMTWYISCDQAYPQPNYFIDAPALDLVMVPWITARYHMAGILYWALNFWSETPNPWLDAVTFISGFECSEGYIINGEGSLFYPGDYTETYTGQPNVDGPVSSIRFELLREGIEDYEYLWMLKDLGDQKYVDSLVSNLVVDVSAFSRNVNELYLTRKAMAQRLEELTRK</sequence>
<dbReference type="KEGG" id="anf:AQPE_4415"/>
<evidence type="ECO:0000313" key="4">
    <source>
        <dbReference type="EMBL" id="BBE20224.1"/>
    </source>
</evidence>
<dbReference type="AlphaFoldDB" id="A0A5K7SG83"/>
<accession>A0A5K7SG83</accession>
<keyword evidence="5" id="KW-1185">Reference proteome</keyword>
<feature type="transmembrane region" description="Helical" evidence="1">
    <location>
        <begin position="32"/>
        <end position="51"/>
    </location>
</feature>
<keyword evidence="1" id="KW-0472">Membrane</keyword>
<name>A0A5K7SG83_9BACT</name>
<dbReference type="Pfam" id="PF22680">
    <property type="entry name" value="Glyco_hydro_123_N_2"/>
    <property type="match status" value="1"/>
</dbReference>
<feature type="domain" description="Glycoside hydrolase 123 N-terminal" evidence="3">
    <location>
        <begin position="138"/>
        <end position="226"/>
    </location>
</feature>
<dbReference type="InterPro" id="IPR025150">
    <property type="entry name" value="GH123_cat"/>
</dbReference>
<gene>
    <name evidence="4" type="ORF">AQPE_4415</name>
</gene>
<evidence type="ECO:0000256" key="1">
    <source>
        <dbReference type="SAM" id="Phobius"/>
    </source>
</evidence>
<dbReference type="RefSeq" id="WP_318348392.1">
    <property type="nucleotide sequence ID" value="NZ_AP018694.1"/>
</dbReference>
<organism evidence="4 5">
    <name type="scientific">Aquipluma nitroreducens</name>
    <dbReference type="NCBI Taxonomy" id="2010828"/>
    <lineage>
        <taxon>Bacteria</taxon>
        <taxon>Pseudomonadati</taxon>
        <taxon>Bacteroidota</taxon>
        <taxon>Bacteroidia</taxon>
        <taxon>Marinilabiliales</taxon>
        <taxon>Prolixibacteraceae</taxon>
        <taxon>Aquipluma</taxon>
    </lineage>
</organism>
<reference evidence="4" key="1">
    <citation type="journal article" date="2020" name="Int. J. Syst. Evol. Microbiol.">
        <title>Aquipluma nitroreducens gen. nov. sp. nov., a novel facultatively anaerobic bacterium isolated from a freshwater lake.</title>
        <authorList>
            <person name="Watanabe M."/>
            <person name="Kojima H."/>
            <person name="Fukui M."/>
        </authorList>
    </citation>
    <scope>NUCLEOTIDE SEQUENCE</scope>
    <source>
        <strain evidence="4">MeG22</strain>
    </source>
</reference>
<evidence type="ECO:0000313" key="5">
    <source>
        <dbReference type="Proteomes" id="UP001193389"/>
    </source>
</evidence>
<feature type="domain" description="Glycoside hydrolase 123 catalytic" evidence="2">
    <location>
        <begin position="347"/>
        <end position="580"/>
    </location>
</feature>
<proteinExistence type="predicted"/>
<dbReference type="Pfam" id="PF13320">
    <property type="entry name" value="GH123_cat"/>
    <property type="match status" value="1"/>
</dbReference>
<evidence type="ECO:0000259" key="3">
    <source>
        <dbReference type="Pfam" id="PF22680"/>
    </source>
</evidence>
<evidence type="ECO:0000259" key="2">
    <source>
        <dbReference type="Pfam" id="PF13320"/>
    </source>
</evidence>
<dbReference type="InterPro" id="IPR053850">
    <property type="entry name" value="Glyco_hydro_123_N_2"/>
</dbReference>
<keyword evidence="1" id="KW-0812">Transmembrane</keyword>
<keyword evidence="1" id="KW-1133">Transmembrane helix</keyword>
<dbReference type="Proteomes" id="UP001193389">
    <property type="component" value="Chromosome"/>
</dbReference>
<protein>
    <submittedName>
        <fullName evidence="4">Uncharacterized protein</fullName>
    </submittedName>
</protein>